<keyword evidence="3" id="KW-1185">Reference proteome</keyword>
<dbReference type="Pfam" id="PF11292">
    <property type="entry name" value="DUF3093"/>
    <property type="match status" value="1"/>
</dbReference>
<dbReference type="AlphaFoldDB" id="A0A495AAQ1"/>
<organism evidence="2 3">
    <name type="scientific">Kocuria tytonis</name>
    <dbReference type="NCBI Taxonomy" id="2054280"/>
    <lineage>
        <taxon>Bacteria</taxon>
        <taxon>Bacillati</taxon>
        <taxon>Actinomycetota</taxon>
        <taxon>Actinomycetes</taxon>
        <taxon>Micrococcales</taxon>
        <taxon>Micrococcaceae</taxon>
        <taxon>Kocuria</taxon>
    </lineage>
</organism>
<dbReference type="Proteomes" id="UP000249516">
    <property type="component" value="Unassembled WGS sequence"/>
</dbReference>
<dbReference type="EMBL" id="PNJG02000001">
    <property type="protein sequence ID" value="RKQ37119.1"/>
    <property type="molecule type" value="Genomic_DNA"/>
</dbReference>
<reference evidence="2 3" key="1">
    <citation type="submission" date="2018-10" db="EMBL/GenBank/DDBJ databases">
        <title>Kocuria tytouropygialis sp. nov., isolated from the uropygial gland of an American barn owl (Tyto furcata).</title>
        <authorList>
            <person name="Braun M.S."/>
            <person name="Wang E."/>
            <person name="Zimmermann S."/>
            <person name="Wagner H."/>
            <person name="Wink M."/>
        </authorList>
    </citation>
    <scope>NUCLEOTIDE SEQUENCE [LARGE SCALE GENOMIC DNA]</scope>
    <source>
        <strain evidence="2 3">442</strain>
    </source>
</reference>
<feature type="transmembrane region" description="Helical" evidence="1">
    <location>
        <begin position="12"/>
        <end position="39"/>
    </location>
</feature>
<dbReference type="InterPro" id="IPR021443">
    <property type="entry name" value="DUF3093"/>
</dbReference>
<dbReference type="OrthoDB" id="3217020at2"/>
<comment type="caution">
    <text evidence="2">The sequence shown here is derived from an EMBL/GenBank/DDBJ whole genome shotgun (WGS) entry which is preliminary data.</text>
</comment>
<keyword evidence="1" id="KW-0812">Transmembrane</keyword>
<evidence type="ECO:0000313" key="3">
    <source>
        <dbReference type="Proteomes" id="UP000249516"/>
    </source>
</evidence>
<evidence type="ECO:0000313" key="2">
    <source>
        <dbReference type="EMBL" id="RKQ37119.1"/>
    </source>
</evidence>
<proteinExistence type="predicted"/>
<sequence length="135" mass="14490">MWLIVAFVGGTGFVAVAPISIAVGVIVAAVLVVAIGLVLTLGAPRIVLTNEDLRVGRAYIERRYVGEAVAIRGADARAARGPDLDGRAFMNFRVSVPELCRISIVDPVDPTPYWLTATRHPDELARAVNEGRVRD</sequence>
<protein>
    <submittedName>
        <fullName evidence="2">DUF3093 domain-containing protein</fullName>
    </submittedName>
</protein>
<gene>
    <name evidence="2" type="ORF">C1C97_000930</name>
</gene>
<name>A0A495AAQ1_9MICC</name>
<keyword evidence="1" id="KW-0472">Membrane</keyword>
<evidence type="ECO:0000256" key="1">
    <source>
        <dbReference type="SAM" id="Phobius"/>
    </source>
</evidence>
<accession>A0A495AAQ1</accession>
<keyword evidence="1" id="KW-1133">Transmembrane helix</keyword>